<name>A0AAN6G326_9BASI</name>
<dbReference type="PANTHER" id="PTHR13326:SF21">
    <property type="entry name" value="PSEUDOURIDYLATE SYNTHASE PUS7L"/>
    <property type="match status" value="1"/>
</dbReference>
<dbReference type="Pfam" id="PF01142">
    <property type="entry name" value="TruD"/>
    <property type="match status" value="1"/>
</dbReference>
<sequence length="400" mass="43891">MQRFGTTQLSTHELGIPLFKRDYKRAIDLLLAPRPYPNPAPSSGIEADVARARDLYAQARLQDAHDAMPRSYTAERTVLGRLAREEERQGWNKLPRDAEGLEERKMLRRDWLSAFSAIPKTMRMMYVHAYQSFIWNKMVSERVRRFGLERPIVGDYVFVDADAHRAADGGGDEEIVDGEQGAAEDGVDDGEEDEDALANKAASNDAAPAKGTKPKVKTLTEADLSAGTHSITDVVMPLPGSEVVFEPGSWLDTLYRELLAQDGLTPADLGSSDQPEYALRGAYRKMLHVPRGLSYTLLRYTDPHIDLAHSDEDVLLGLAPAAPPPSTSSTIKGEGKFLALQLRLVLGTSAYATMALREVLKAETSSAAQRELTLKSEDQAWAGVGAGARTNGKEQEQEQG</sequence>
<dbReference type="GO" id="GO:0005634">
    <property type="term" value="C:nucleus"/>
    <property type="evidence" value="ECO:0007669"/>
    <property type="project" value="TreeGrafter"/>
</dbReference>
<dbReference type="SUPFAM" id="SSF55120">
    <property type="entry name" value="Pseudouridine synthase"/>
    <property type="match status" value="1"/>
</dbReference>
<dbReference type="PANTHER" id="PTHR13326">
    <property type="entry name" value="TRNA PSEUDOURIDINE SYNTHASE D"/>
    <property type="match status" value="1"/>
</dbReference>
<accession>A0AAN6G326</accession>
<dbReference type="InterPro" id="IPR020103">
    <property type="entry name" value="PsdUridine_synth_cat_dom_sf"/>
</dbReference>
<evidence type="ECO:0000256" key="2">
    <source>
        <dbReference type="ARBA" id="ARBA00023235"/>
    </source>
</evidence>
<feature type="region of interest" description="Disordered" evidence="3">
    <location>
        <begin position="167"/>
        <end position="195"/>
    </location>
</feature>
<comment type="caution">
    <text evidence="5">The sequence shown here is derived from an EMBL/GenBank/DDBJ whole genome shotgun (WGS) entry which is preliminary data.</text>
</comment>
<proteinExistence type="inferred from homology"/>
<feature type="domain" description="TRUD" evidence="4">
    <location>
        <begin position="1"/>
        <end position="289"/>
    </location>
</feature>
<dbReference type="PIRSF" id="PIRSF037016">
    <property type="entry name" value="Pseudouridin_synth_euk_prd"/>
    <property type="match status" value="1"/>
</dbReference>
<dbReference type="GO" id="GO:0160150">
    <property type="term" value="F:tRNA pseudouridine(13) synthase activity"/>
    <property type="evidence" value="ECO:0007669"/>
    <property type="project" value="UniProtKB-EC"/>
</dbReference>
<dbReference type="AlphaFoldDB" id="A0AAN6G326"/>
<evidence type="ECO:0000259" key="4">
    <source>
        <dbReference type="PROSITE" id="PS50984"/>
    </source>
</evidence>
<evidence type="ECO:0000313" key="6">
    <source>
        <dbReference type="Proteomes" id="UP001176521"/>
    </source>
</evidence>
<dbReference type="EMBL" id="JAPDMQ010001389">
    <property type="protein sequence ID" value="KAK0518171.1"/>
    <property type="molecule type" value="Genomic_DNA"/>
</dbReference>
<keyword evidence="6" id="KW-1185">Reference proteome</keyword>
<dbReference type="Proteomes" id="UP001176521">
    <property type="component" value="Unassembled WGS sequence"/>
</dbReference>
<gene>
    <name evidence="5" type="primary">PUS7_2</name>
    <name evidence="5" type="ORF">OC842_007872</name>
</gene>
<dbReference type="InterPro" id="IPR001656">
    <property type="entry name" value="PsdUridine_synth_TruD"/>
</dbReference>
<evidence type="ECO:0000313" key="5">
    <source>
        <dbReference type="EMBL" id="KAK0518171.1"/>
    </source>
</evidence>
<feature type="compositionally biased region" description="Acidic residues" evidence="3">
    <location>
        <begin position="185"/>
        <end position="195"/>
    </location>
</feature>
<dbReference type="Gene3D" id="3.30.2350.20">
    <property type="entry name" value="TruD, catalytic domain"/>
    <property type="match status" value="1"/>
</dbReference>
<dbReference type="GO" id="GO:0001522">
    <property type="term" value="P:pseudouridine synthesis"/>
    <property type="evidence" value="ECO:0007669"/>
    <property type="project" value="InterPro"/>
</dbReference>
<organism evidence="5 6">
    <name type="scientific">Tilletia horrida</name>
    <dbReference type="NCBI Taxonomy" id="155126"/>
    <lineage>
        <taxon>Eukaryota</taxon>
        <taxon>Fungi</taxon>
        <taxon>Dikarya</taxon>
        <taxon>Basidiomycota</taxon>
        <taxon>Ustilaginomycotina</taxon>
        <taxon>Exobasidiomycetes</taxon>
        <taxon>Tilletiales</taxon>
        <taxon>Tilletiaceae</taxon>
        <taxon>Tilletia</taxon>
    </lineage>
</organism>
<dbReference type="InterPro" id="IPR042214">
    <property type="entry name" value="TruD_catalytic"/>
</dbReference>
<comment type="similarity">
    <text evidence="1">Belongs to the pseudouridine synthase TruD family.</text>
</comment>
<evidence type="ECO:0000256" key="1">
    <source>
        <dbReference type="ARBA" id="ARBA00007953"/>
    </source>
</evidence>
<dbReference type="InterPro" id="IPR011760">
    <property type="entry name" value="PsdUridine_synth_TruD_insert"/>
</dbReference>
<keyword evidence="2 5" id="KW-0413">Isomerase</keyword>
<reference evidence="5" key="1">
    <citation type="journal article" date="2023" name="PhytoFront">
        <title>Draft Genome Resources of Seven Strains of Tilletia horrida, Causal Agent of Kernel Smut of Rice.</title>
        <authorList>
            <person name="Khanal S."/>
            <person name="Antony Babu S."/>
            <person name="Zhou X.G."/>
        </authorList>
    </citation>
    <scope>NUCLEOTIDE SEQUENCE</scope>
    <source>
        <strain evidence="5">TX3</strain>
    </source>
</reference>
<dbReference type="PROSITE" id="PS50984">
    <property type="entry name" value="TRUD"/>
    <property type="match status" value="1"/>
</dbReference>
<evidence type="ECO:0000256" key="3">
    <source>
        <dbReference type="SAM" id="MobiDB-lite"/>
    </source>
</evidence>
<protein>
    <submittedName>
        <fullName evidence="5">Multisubstrate pseudouridine synthase 7</fullName>
        <ecNumber evidence="5">5.4.99.27</ecNumber>
    </submittedName>
</protein>
<dbReference type="EC" id="5.4.99.27" evidence="5"/>
<dbReference type="GO" id="GO:0003723">
    <property type="term" value="F:RNA binding"/>
    <property type="evidence" value="ECO:0007669"/>
    <property type="project" value="InterPro"/>
</dbReference>